<feature type="region of interest" description="Disordered" evidence="2">
    <location>
        <begin position="33"/>
        <end position="67"/>
    </location>
</feature>
<evidence type="ECO:0000256" key="1">
    <source>
        <dbReference type="PROSITE-ProRule" id="PRU00047"/>
    </source>
</evidence>
<organism evidence="4 5">
    <name type="scientific">Tagetes erecta</name>
    <name type="common">African marigold</name>
    <dbReference type="NCBI Taxonomy" id="13708"/>
    <lineage>
        <taxon>Eukaryota</taxon>
        <taxon>Viridiplantae</taxon>
        <taxon>Streptophyta</taxon>
        <taxon>Embryophyta</taxon>
        <taxon>Tracheophyta</taxon>
        <taxon>Spermatophyta</taxon>
        <taxon>Magnoliopsida</taxon>
        <taxon>eudicotyledons</taxon>
        <taxon>Gunneridae</taxon>
        <taxon>Pentapetalae</taxon>
        <taxon>asterids</taxon>
        <taxon>campanulids</taxon>
        <taxon>Asterales</taxon>
        <taxon>Asteraceae</taxon>
        <taxon>Asteroideae</taxon>
        <taxon>Heliantheae alliance</taxon>
        <taxon>Tageteae</taxon>
        <taxon>Tagetes</taxon>
    </lineage>
</organism>
<feature type="domain" description="CCHC-type" evidence="3">
    <location>
        <begin position="162"/>
        <end position="177"/>
    </location>
</feature>
<evidence type="ECO:0000313" key="5">
    <source>
        <dbReference type="Proteomes" id="UP001229421"/>
    </source>
</evidence>
<feature type="compositionally biased region" description="Basic and acidic residues" evidence="2">
    <location>
        <begin position="51"/>
        <end position="61"/>
    </location>
</feature>
<dbReference type="Proteomes" id="UP001229421">
    <property type="component" value="Unassembled WGS sequence"/>
</dbReference>
<keyword evidence="1" id="KW-0863">Zinc-finger</keyword>
<evidence type="ECO:0000256" key="2">
    <source>
        <dbReference type="SAM" id="MobiDB-lite"/>
    </source>
</evidence>
<dbReference type="GO" id="GO:0008270">
    <property type="term" value="F:zinc ion binding"/>
    <property type="evidence" value="ECO:0007669"/>
    <property type="project" value="UniProtKB-KW"/>
</dbReference>
<accession>A0AAD8K3T4</accession>
<protein>
    <recommendedName>
        <fullName evidence="3">CCHC-type domain-containing protein</fullName>
    </recommendedName>
</protein>
<name>A0AAD8K3T4_TARER</name>
<keyword evidence="5" id="KW-1185">Reference proteome</keyword>
<gene>
    <name evidence="4" type="ORF">QVD17_31638</name>
</gene>
<dbReference type="SMART" id="SM00343">
    <property type="entry name" value="ZnF_C2HC"/>
    <property type="match status" value="2"/>
</dbReference>
<keyword evidence="1" id="KW-0479">Metal-binding</keyword>
<keyword evidence="1" id="KW-0862">Zinc</keyword>
<dbReference type="EMBL" id="JAUHHV010000008">
    <property type="protein sequence ID" value="KAK1415850.1"/>
    <property type="molecule type" value="Genomic_DNA"/>
</dbReference>
<dbReference type="AlphaFoldDB" id="A0AAD8K3T4"/>
<dbReference type="Gene3D" id="4.10.60.10">
    <property type="entry name" value="Zinc finger, CCHC-type"/>
    <property type="match status" value="1"/>
</dbReference>
<comment type="caution">
    <text evidence="4">The sequence shown here is derived from an EMBL/GenBank/DDBJ whole genome shotgun (WGS) entry which is preliminary data.</text>
</comment>
<evidence type="ECO:0000313" key="4">
    <source>
        <dbReference type="EMBL" id="KAK1415850.1"/>
    </source>
</evidence>
<proteinExistence type="predicted"/>
<reference evidence="4" key="1">
    <citation type="journal article" date="2023" name="bioRxiv">
        <title>Improved chromosome-level genome assembly for marigold (Tagetes erecta).</title>
        <authorList>
            <person name="Jiang F."/>
            <person name="Yuan L."/>
            <person name="Wang S."/>
            <person name="Wang H."/>
            <person name="Xu D."/>
            <person name="Wang A."/>
            <person name="Fan W."/>
        </authorList>
    </citation>
    <scope>NUCLEOTIDE SEQUENCE</scope>
    <source>
        <strain evidence="4">WSJ</strain>
        <tissue evidence="4">Leaf</tissue>
    </source>
</reference>
<dbReference type="PROSITE" id="PS50158">
    <property type="entry name" value="ZF_CCHC"/>
    <property type="match status" value="1"/>
</dbReference>
<evidence type="ECO:0000259" key="3">
    <source>
        <dbReference type="PROSITE" id="PS50158"/>
    </source>
</evidence>
<sequence>MQIQDTVWGSNPTTLEDTIRLAAQLTDNHVKNGTLIKKSNKKSSEISTPKSDPEDKSESSSKKRKAKTLNYAAVTHVVPVSQVAPMLQQAPIGNFPTKKPYTGPHPQCNTCKYHHVAHHPCRQCTNCGRYGHTFNLCRSAPKAPVNPVVVQPPPAITQGRACFQCGDPNHLRNMCPQLVNTNQRT</sequence>
<dbReference type="InterPro" id="IPR001878">
    <property type="entry name" value="Znf_CCHC"/>
</dbReference>
<dbReference type="GO" id="GO:0003676">
    <property type="term" value="F:nucleic acid binding"/>
    <property type="evidence" value="ECO:0007669"/>
    <property type="project" value="InterPro"/>
</dbReference>